<dbReference type="EMBL" id="ML996597">
    <property type="protein sequence ID" value="KAF2752723.1"/>
    <property type="molecule type" value="Genomic_DNA"/>
</dbReference>
<comment type="similarity">
    <text evidence="1">Belongs to the PHAF1 family.</text>
</comment>
<dbReference type="GeneID" id="54488788"/>
<organism evidence="3 4">
    <name type="scientific">Pseudovirgaria hyperparasitica</name>
    <dbReference type="NCBI Taxonomy" id="470096"/>
    <lineage>
        <taxon>Eukaryota</taxon>
        <taxon>Fungi</taxon>
        <taxon>Dikarya</taxon>
        <taxon>Ascomycota</taxon>
        <taxon>Pezizomycotina</taxon>
        <taxon>Dothideomycetes</taxon>
        <taxon>Dothideomycetes incertae sedis</taxon>
        <taxon>Acrospermales</taxon>
        <taxon>Acrospermaceae</taxon>
        <taxon>Pseudovirgaria</taxon>
    </lineage>
</organism>
<evidence type="ECO:0000313" key="4">
    <source>
        <dbReference type="Proteomes" id="UP000799437"/>
    </source>
</evidence>
<dbReference type="GO" id="GO:0005802">
    <property type="term" value="C:trans-Golgi network"/>
    <property type="evidence" value="ECO:0007669"/>
    <property type="project" value="TreeGrafter"/>
</dbReference>
<accession>A0A6A6VR95</accession>
<dbReference type="PANTHER" id="PTHR13465">
    <property type="entry name" value="UPF0183 PROTEIN"/>
    <property type="match status" value="1"/>
</dbReference>
<dbReference type="RefSeq" id="XP_033595174.1">
    <property type="nucleotide sequence ID" value="XM_033747734.1"/>
</dbReference>
<gene>
    <name evidence="3" type="ORF">EJ05DRAFT_505771</name>
</gene>
<keyword evidence="4" id="KW-1185">Reference proteome</keyword>
<dbReference type="InterPro" id="IPR039156">
    <property type="entry name" value="PHAF1/BROMI"/>
</dbReference>
<evidence type="ECO:0000313" key="3">
    <source>
        <dbReference type="EMBL" id="KAF2752723.1"/>
    </source>
</evidence>
<feature type="region of interest" description="Disordered" evidence="2">
    <location>
        <begin position="272"/>
        <end position="330"/>
    </location>
</feature>
<reference evidence="3" key="1">
    <citation type="journal article" date="2020" name="Stud. Mycol.">
        <title>101 Dothideomycetes genomes: a test case for predicting lifestyles and emergence of pathogens.</title>
        <authorList>
            <person name="Haridas S."/>
            <person name="Albert R."/>
            <person name="Binder M."/>
            <person name="Bloem J."/>
            <person name="Labutti K."/>
            <person name="Salamov A."/>
            <person name="Andreopoulos B."/>
            <person name="Baker S."/>
            <person name="Barry K."/>
            <person name="Bills G."/>
            <person name="Bluhm B."/>
            <person name="Cannon C."/>
            <person name="Castanera R."/>
            <person name="Culley D."/>
            <person name="Daum C."/>
            <person name="Ezra D."/>
            <person name="Gonzalez J."/>
            <person name="Henrissat B."/>
            <person name="Kuo A."/>
            <person name="Liang C."/>
            <person name="Lipzen A."/>
            <person name="Lutzoni F."/>
            <person name="Magnuson J."/>
            <person name="Mondo S."/>
            <person name="Nolan M."/>
            <person name="Ohm R."/>
            <person name="Pangilinan J."/>
            <person name="Park H.-J."/>
            <person name="Ramirez L."/>
            <person name="Alfaro M."/>
            <person name="Sun H."/>
            <person name="Tritt A."/>
            <person name="Yoshinaga Y."/>
            <person name="Zwiers L.-H."/>
            <person name="Turgeon B."/>
            <person name="Goodwin S."/>
            <person name="Spatafora J."/>
            <person name="Crous P."/>
            <person name="Grigoriev I."/>
        </authorList>
    </citation>
    <scope>NUCLEOTIDE SEQUENCE</scope>
    <source>
        <strain evidence="3">CBS 121739</strain>
    </source>
</reference>
<dbReference type="GO" id="GO:0043001">
    <property type="term" value="P:Golgi to plasma membrane protein transport"/>
    <property type="evidence" value="ECO:0007669"/>
    <property type="project" value="TreeGrafter"/>
</dbReference>
<dbReference type="PANTHER" id="PTHR13465:SF2">
    <property type="entry name" value="PHAGOSOME ASSEMBLY FACTOR 1"/>
    <property type="match status" value="1"/>
</dbReference>
<feature type="compositionally biased region" description="Polar residues" evidence="2">
    <location>
        <begin position="279"/>
        <end position="289"/>
    </location>
</feature>
<evidence type="ECO:0000256" key="2">
    <source>
        <dbReference type="SAM" id="MobiDB-lite"/>
    </source>
</evidence>
<dbReference type="InterPro" id="IPR005373">
    <property type="entry name" value="PHAF1"/>
</dbReference>
<dbReference type="AlphaFoldDB" id="A0A6A6VR95"/>
<dbReference type="Pfam" id="PF03676">
    <property type="entry name" value="PHAF1"/>
    <property type="match status" value="2"/>
</dbReference>
<evidence type="ECO:0000256" key="1">
    <source>
        <dbReference type="ARBA" id="ARBA00024339"/>
    </source>
</evidence>
<protein>
    <submittedName>
        <fullName evidence="3">Uncharacterized protein</fullName>
    </submittedName>
</protein>
<feature type="compositionally biased region" description="Acidic residues" evidence="2">
    <location>
        <begin position="307"/>
        <end position="320"/>
    </location>
</feature>
<dbReference type="OrthoDB" id="411211at2759"/>
<proteinExistence type="inferred from homology"/>
<name>A0A6A6VR95_9PEZI</name>
<feature type="region of interest" description="Disordered" evidence="2">
    <location>
        <begin position="349"/>
        <end position="376"/>
    </location>
</feature>
<dbReference type="Proteomes" id="UP000799437">
    <property type="component" value="Unassembled WGS sequence"/>
</dbReference>
<sequence>MHVVPNRYIGPFALGSTIHEILAHIKASPPNFPSFEIYFDHHNPIAEPITINLPKNGMRLRFDGKEQRLRLIEVYDFWKTRLVYKDVEIVKITDTSSLNSTALLPSKGPTFRHVYDKLLGPTFGGEYTPPARSEEPHASGEYVLSYPGIAFSFPVRDSAYSPNKEFIPLLSSSAASPATSMVLFNGEDWPSTRQTLFTAPAPPRLHVIGGKTKDEGSEEIELAKVRGPGRVDLLRRSGHPVEIILGETTPQDLIMDLGSPDAIHWKSDRRLSIHKERTNSQASDRSTGLSGRHGQLSVSADSSALQSEDDDSSDWEDDPETLGPDSGEASSEHFYNYYSHGFDILISEAVHKPPPSPQDGRDRGWDMTSSDEEPPPAAQLTATKIIFHGNIPGSYQFNRHRRSRWTIDHIPLKKGEEPLTSELSFSNTSNRLQQVFKSFYVDPEEEALMQRGMAINRGWGDSPGSSCELLGGFEEGVSSSRRRVMNETSISDMEGSEGSGVGRTTLYGFPGLIFEVMENDAICTLTVY</sequence>
<feature type="compositionally biased region" description="Polar residues" evidence="2">
    <location>
        <begin position="296"/>
        <end position="306"/>
    </location>
</feature>